<dbReference type="Proteomes" id="UP000016930">
    <property type="component" value="Unassembled WGS sequence"/>
</dbReference>
<accession>M2QVZ1</accession>
<dbReference type="HOGENOM" id="CLU_2014975_0_0_1"/>
<keyword evidence="3" id="KW-1185">Reference proteome</keyword>
<proteinExistence type="predicted"/>
<evidence type="ECO:0000256" key="1">
    <source>
        <dbReference type="SAM" id="MobiDB-lite"/>
    </source>
</evidence>
<evidence type="ECO:0000313" key="2">
    <source>
        <dbReference type="EMBL" id="EMD41278.1"/>
    </source>
</evidence>
<name>M2QVZ1_CERS8</name>
<sequence length="123" mass="14030">MRKADIPRRRAFHLVGKVRNDSPPEDLMRVNDKSTRRRNDPYLRPRCDRGCCQDLGATKVSTRAISRLCANSHQTNLVWDEGGADMHAVADIPARRGTSWYTGLFGSEQISRVRTHTLARDMH</sequence>
<dbReference type="EMBL" id="KB445791">
    <property type="protein sequence ID" value="EMD41278.1"/>
    <property type="molecule type" value="Genomic_DNA"/>
</dbReference>
<dbReference type="AlphaFoldDB" id="M2QVZ1"/>
<organism evidence="2 3">
    <name type="scientific">Ceriporiopsis subvermispora (strain B)</name>
    <name type="common">White-rot fungus</name>
    <name type="synonym">Gelatoporia subvermispora</name>
    <dbReference type="NCBI Taxonomy" id="914234"/>
    <lineage>
        <taxon>Eukaryota</taxon>
        <taxon>Fungi</taxon>
        <taxon>Dikarya</taxon>
        <taxon>Basidiomycota</taxon>
        <taxon>Agaricomycotina</taxon>
        <taxon>Agaricomycetes</taxon>
        <taxon>Polyporales</taxon>
        <taxon>Gelatoporiaceae</taxon>
        <taxon>Gelatoporia</taxon>
    </lineage>
</organism>
<protein>
    <submittedName>
        <fullName evidence="2">Uncharacterized protein</fullName>
    </submittedName>
</protein>
<reference evidence="2 3" key="1">
    <citation type="journal article" date="2012" name="Proc. Natl. Acad. Sci. U.S.A.">
        <title>Comparative genomics of Ceriporiopsis subvermispora and Phanerochaete chrysosporium provide insight into selective ligninolysis.</title>
        <authorList>
            <person name="Fernandez-Fueyo E."/>
            <person name="Ruiz-Duenas F.J."/>
            <person name="Ferreira P."/>
            <person name="Floudas D."/>
            <person name="Hibbett D.S."/>
            <person name="Canessa P."/>
            <person name="Larrondo L.F."/>
            <person name="James T.Y."/>
            <person name="Seelenfreund D."/>
            <person name="Lobos S."/>
            <person name="Polanco R."/>
            <person name="Tello M."/>
            <person name="Honda Y."/>
            <person name="Watanabe T."/>
            <person name="Watanabe T."/>
            <person name="Ryu J.S."/>
            <person name="Kubicek C.P."/>
            <person name="Schmoll M."/>
            <person name="Gaskell J."/>
            <person name="Hammel K.E."/>
            <person name="St John F.J."/>
            <person name="Vanden Wymelenberg A."/>
            <person name="Sabat G."/>
            <person name="Splinter BonDurant S."/>
            <person name="Syed K."/>
            <person name="Yadav J.S."/>
            <person name="Doddapaneni H."/>
            <person name="Subramanian V."/>
            <person name="Lavin J.L."/>
            <person name="Oguiza J.A."/>
            <person name="Perez G."/>
            <person name="Pisabarro A.G."/>
            <person name="Ramirez L."/>
            <person name="Santoyo F."/>
            <person name="Master E."/>
            <person name="Coutinho P.M."/>
            <person name="Henrissat B."/>
            <person name="Lombard V."/>
            <person name="Magnuson J.K."/>
            <person name="Kuees U."/>
            <person name="Hori C."/>
            <person name="Igarashi K."/>
            <person name="Samejima M."/>
            <person name="Held B.W."/>
            <person name="Barry K.W."/>
            <person name="LaButti K.M."/>
            <person name="Lapidus A."/>
            <person name="Lindquist E.A."/>
            <person name="Lucas S.M."/>
            <person name="Riley R."/>
            <person name="Salamov A.A."/>
            <person name="Hoffmeister D."/>
            <person name="Schwenk D."/>
            <person name="Hadar Y."/>
            <person name="Yarden O."/>
            <person name="de Vries R.P."/>
            <person name="Wiebenga A."/>
            <person name="Stenlid J."/>
            <person name="Eastwood D."/>
            <person name="Grigoriev I.V."/>
            <person name="Berka R.M."/>
            <person name="Blanchette R.A."/>
            <person name="Kersten P."/>
            <person name="Martinez A.T."/>
            <person name="Vicuna R."/>
            <person name="Cullen D."/>
        </authorList>
    </citation>
    <scope>NUCLEOTIDE SEQUENCE [LARGE SCALE GENOMIC DNA]</scope>
    <source>
        <strain evidence="2 3">B</strain>
    </source>
</reference>
<gene>
    <name evidence="2" type="ORF">CERSUDRAFT_78933</name>
</gene>
<feature type="region of interest" description="Disordered" evidence="1">
    <location>
        <begin position="18"/>
        <end position="42"/>
    </location>
</feature>
<evidence type="ECO:0000313" key="3">
    <source>
        <dbReference type="Proteomes" id="UP000016930"/>
    </source>
</evidence>